<proteinExistence type="predicted"/>
<evidence type="ECO:0000313" key="2">
    <source>
        <dbReference type="Proteomes" id="UP000475862"/>
    </source>
</evidence>
<protein>
    <submittedName>
        <fullName evidence="1">Uncharacterized protein</fullName>
    </submittedName>
</protein>
<sequence>SISYEICQSHENLQVKKFNTFSISFPSNSYRENSKHHYKKNRMCHVSLDFKGSGNCLTNKILKICYYSKNINHGYLNISPSYSDSKIIRTRRHNFFLLAFEVQILTKIRQNHEYLPLKHKPPFSPTTGNYTYSRLTNHLRSKSFFIGIFFTSFNLQNILLILKLKIKNLIQDFPYVWLTIIIKEVECWSIKKK</sequence>
<feature type="non-terminal residue" evidence="1">
    <location>
        <position position="193"/>
    </location>
</feature>
<gene>
    <name evidence="1" type="ORF">AGLY_003451</name>
</gene>
<name>A0A6G0TZT8_APHGL</name>
<organism evidence="1 2">
    <name type="scientific">Aphis glycines</name>
    <name type="common">Soybean aphid</name>
    <dbReference type="NCBI Taxonomy" id="307491"/>
    <lineage>
        <taxon>Eukaryota</taxon>
        <taxon>Metazoa</taxon>
        <taxon>Ecdysozoa</taxon>
        <taxon>Arthropoda</taxon>
        <taxon>Hexapoda</taxon>
        <taxon>Insecta</taxon>
        <taxon>Pterygota</taxon>
        <taxon>Neoptera</taxon>
        <taxon>Paraneoptera</taxon>
        <taxon>Hemiptera</taxon>
        <taxon>Sternorrhyncha</taxon>
        <taxon>Aphidomorpha</taxon>
        <taxon>Aphidoidea</taxon>
        <taxon>Aphididae</taxon>
        <taxon>Aphidini</taxon>
        <taxon>Aphis</taxon>
        <taxon>Aphis</taxon>
    </lineage>
</organism>
<dbReference type="AlphaFoldDB" id="A0A6G0TZT8"/>
<dbReference type="Proteomes" id="UP000475862">
    <property type="component" value="Unassembled WGS sequence"/>
</dbReference>
<comment type="caution">
    <text evidence="1">The sequence shown here is derived from an EMBL/GenBank/DDBJ whole genome shotgun (WGS) entry which is preliminary data.</text>
</comment>
<keyword evidence="2" id="KW-1185">Reference proteome</keyword>
<feature type="non-terminal residue" evidence="1">
    <location>
        <position position="1"/>
    </location>
</feature>
<accession>A0A6G0TZT8</accession>
<dbReference type="EMBL" id="VYZN01000011">
    <property type="protein sequence ID" value="KAE9542324.1"/>
    <property type="molecule type" value="Genomic_DNA"/>
</dbReference>
<evidence type="ECO:0000313" key="1">
    <source>
        <dbReference type="EMBL" id="KAE9542324.1"/>
    </source>
</evidence>
<reference evidence="1 2" key="1">
    <citation type="submission" date="2019-08" db="EMBL/GenBank/DDBJ databases">
        <title>The genome of the soybean aphid Biotype 1, its phylome, world population structure and adaptation to the North American continent.</title>
        <authorList>
            <person name="Giordano R."/>
            <person name="Donthu R.K."/>
            <person name="Hernandez A.G."/>
            <person name="Wright C.L."/>
            <person name="Zimin A.V."/>
        </authorList>
    </citation>
    <scope>NUCLEOTIDE SEQUENCE [LARGE SCALE GENOMIC DNA]</scope>
    <source>
        <tissue evidence="1">Whole aphids</tissue>
    </source>
</reference>